<protein>
    <submittedName>
        <fullName evidence="4">Transposase</fullName>
    </submittedName>
</protein>
<gene>
    <name evidence="4" type="ORF">SMSP2_01354</name>
</gene>
<reference evidence="5" key="1">
    <citation type="submission" date="2017-02" db="EMBL/GenBank/DDBJ databases">
        <title>Comparative genomics and description of representatives of a novel lineage of planctomycetes thriving in anoxic sediments.</title>
        <authorList>
            <person name="Spring S."/>
            <person name="Bunk B."/>
            <person name="Sproer C."/>
        </authorList>
    </citation>
    <scope>NUCLEOTIDE SEQUENCE [LARGE SCALE GENOMIC DNA]</scope>
    <source>
        <strain evidence="5">SM-Chi-D1</strain>
    </source>
</reference>
<dbReference type="GO" id="GO:0004803">
    <property type="term" value="F:transposase activity"/>
    <property type="evidence" value="ECO:0007669"/>
    <property type="project" value="InterPro"/>
</dbReference>
<keyword evidence="5" id="KW-1185">Reference proteome</keyword>
<dbReference type="InterPro" id="IPR047650">
    <property type="entry name" value="Transpos_IS110"/>
</dbReference>
<dbReference type="InterPro" id="IPR002525">
    <property type="entry name" value="Transp_IS110-like_N"/>
</dbReference>
<dbReference type="AlphaFoldDB" id="A0A1Q2ME96"/>
<feature type="coiled-coil region" evidence="1">
    <location>
        <begin position="201"/>
        <end position="228"/>
    </location>
</feature>
<dbReference type="EMBL" id="CP019646">
    <property type="protein sequence ID" value="AQQ70990.1"/>
    <property type="molecule type" value="Genomic_DNA"/>
</dbReference>
<evidence type="ECO:0000313" key="5">
    <source>
        <dbReference type="Proteomes" id="UP000188181"/>
    </source>
</evidence>
<dbReference type="Proteomes" id="UP000188181">
    <property type="component" value="Chromosome"/>
</dbReference>
<evidence type="ECO:0000313" key="4">
    <source>
        <dbReference type="EMBL" id="AQQ70990.1"/>
    </source>
</evidence>
<evidence type="ECO:0000259" key="3">
    <source>
        <dbReference type="Pfam" id="PF02371"/>
    </source>
</evidence>
<evidence type="ECO:0000256" key="1">
    <source>
        <dbReference type="SAM" id="Coils"/>
    </source>
</evidence>
<dbReference type="Pfam" id="PF01548">
    <property type="entry name" value="DEDD_Tnp_IS110"/>
    <property type="match status" value="1"/>
</dbReference>
<keyword evidence="1" id="KW-0175">Coiled coil</keyword>
<accession>A0A1Q2ME96</accession>
<feature type="domain" description="Transposase IS110-like N-terminal" evidence="2">
    <location>
        <begin position="25"/>
        <end position="168"/>
    </location>
</feature>
<dbReference type="Pfam" id="PF02371">
    <property type="entry name" value="Transposase_20"/>
    <property type="match status" value="1"/>
</dbReference>
<dbReference type="NCBIfam" id="NF033542">
    <property type="entry name" value="transpos_IS110"/>
    <property type="match status" value="1"/>
</dbReference>
<dbReference type="GO" id="GO:0006313">
    <property type="term" value="P:DNA transposition"/>
    <property type="evidence" value="ECO:0007669"/>
    <property type="project" value="InterPro"/>
</dbReference>
<name>A0A1Q2ME96_9BACT</name>
<dbReference type="InterPro" id="IPR003346">
    <property type="entry name" value="Transposase_20"/>
</dbReference>
<sequence>MTKRITKTTDILKNKKLTKRDRLYIGIDVHKVKHHFAFWLNGRIVKTSVMPADDLAVVEKLHPYKVAIKEIVYEAGPTGFHLARFLRECGFPVEVIAPSEVPESRSSKAKSDRLDCRKLATYSAKGLLKPVSIPTPQQEASRQLSRHRDQLVSKRKRVKQQIKSLLLQNGISEPGGLDTFSKAAIAELRNIRMFDQLKYCFESFIDELEFFNAKIKDLEKRLKQQFKQPEYSKELKLLLSHPGVGVITARQFILEVHDPERFNTGTEIAGYLGLCPKVNQSGQRRKDGNVVMTSKGTLRANLVEASWAWIRKDNCAREVFIRILHNTGNDKKAIVAMARRLAIHLWKMLCSQQYYKKAA</sequence>
<proteinExistence type="predicted"/>
<evidence type="ECO:0000259" key="2">
    <source>
        <dbReference type="Pfam" id="PF01548"/>
    </source>
</evidence>
<dbReference type="PANTHER" id="PTHR33055">
    <property type="entry name" value="TRANSPOSASE FOR INSERTION SEQUENCE ELEMENT IS1111A"/>
    <property type="match status" value="1"/>
</dbReference>
<organism evidence="4 5">
    <name type="scientific">Limihaloglobus sulfuriphilus</name>
    <dbReference type="NCBI Taxonomy" id="1851148"/>
    <lineage>
        <taxon>Bacteria</taxon>
        <taxon>Pseudomonadati</taxon>
        <taxon>Planctomycetota</taxon>
        <taxon>Phycisphaerae</taxon>
        <taxon>Sedimentisphaerales</taxon>
        <taxon>Sedimentisphaeraceae</taxon>
        <taxon>Limihaloglobus</taxon>
    </lineage>
</organism>
<dbReference type="KEGG" id="pbas:SMSP2_01354"/>
<dbReference type="GO" id="GO:0003677">
    <property type="term" value="F:DNA binding"/>
    <property type="evidence" value="ECO:0007669"/>
    <property type="project" value="InterPro"/>
</dbReference>
<feature type="domain" description="Transposase IS116/IS110/IS902 C-terminal" evidence="3">
    <location>
        <begin position="236"/>
        <end position="318"/>
    </location>
</feature>
<dbReference type="PANTHER" id="PTHR33055:SF15">
    <property type="entry name" value="TRANSPOSASE-RELATED"/>
    <property type="match status" value="1"/>
</dbReference>
<dbReference type="RefSeq" id="WP_186804903.1">
    <property type="nucleotide sequence ID" value="NZ_CP019646.1"/>
</dbReference>